<gene>
    <name evidence="2" type="ORF">AMPC_10620</name>
</gene>
<reference evidence="3" key="1">
    <citation type="journal article" date="2022" name="Int. J. Syst. Evol. Microbiol.">
        <title>Anaeromyxobacter oryzae sp. nov., Anaeromyxobacter diazotrophicus sp. nov. and Anaeromyxobacter paludicola sp. nov., isolated from paddy soils.</title>
        <authorList>
            <person name="Itoh H."/>
            <person name="Xu Z."/>
            <person name="Mise K."/>
            <person name="Masuda Y."/>
            <person name="Ushijima N."/>
            <person name="Hayakawa C."/>
            <person name="Shiratori Y."/>
            <person name="Senoo K."/>
        </authorList>
    </citation>
    <scope>NUCLEOTIDE SEQUENCE [LARGE SCALE GENOMIC DNA]</scope>
    <source>
        <strain evidence="3">Red630</strain>
    </source>
</reference>
<keyword evidence="3" id="KW-1185">Reference proteome</keyword>
<dbReference type="EMBL" id="AP025592">
    <property type="protein sequence ID" value="BDG07949.1"/>
    <property type="molecule type" value="Genomic_DNA"/>
</dbReference>
<proteinExistence type="predicted"/>
<feature type="compositionally biased region" description="Low complexity" evidence="1">
    <location>
        <begin position="345"/>
        <end position="356"/>
    </location>
</feature>
<feature type="region of interest" description="Disordered" evidence="1">
    <location>
        <begin position="340"/>
        <end position="366"/>
    </location>
</feature>
<evidence type="ECO:0000313" key="2">
    <source>
        <dbReference type="EMBL" id="BDG07949.1"/>
    </source>
</evidence>
<protein>
    <submittedName>
        <fullName evidence="2">Uncharacterized protein</fullName>
    </submittedName>
</protein>
<organism evidence="2 3">
    <name type="scientific">Anaeromyxobacter paludicola</name>
    <dbReference type="NCBI Taxonomy" id="2918171"/>
    <lineage>
        <taxon>Bacteria</taxon>
        <taxon>Pseudomonadati</taxon>
        <taxon>Myxococcota</taxon>
        <taxon>Myxococcia</taxon>
        <taxon>Myxococcales</taxon>
        <taxon>Cystobacterineae</taxon>
        <taxon>Anaeromyxobacteraceae</taxon>
        <taxon>Anaeromyxobacter</taxon>
    </lineage>
</organism>
<name>A0ABN6N7D7_9BACT</name>
<evidence type="ECO:0000313" key="3">
    <source>
        <dbReference type="Proteomes" id="UP001162734"/>
    </source>
</evidence>
<dbReference type="RefSeq" id="WP_248344985.1">
    <property type="nucleotide sequence ID" value="NZ_AP025592.1"/>
</dbReference>
<evidence type="ECO:0000256" key="1">
    <source>
        <dbReference type="SAM" id="MobiDB-lite"/>
    </source>
</evidence>
<accession>A0ABN6N7D7</accession>
<dbReference type="Proteomes" id="UP001162734">
    <property type="component" value="Chromosome"/>
</dbReference>
<sequence length="432" mass="47337">MSFESLRAVADAVLLEGYVLYPYRASAPKNRYRWTFGVLAPRAWSEAGGCEAWWMEAQVLVEPGREAPALDGRLRFLQLRRRGVEAARDGGLAPVDRLELPGRLLVPFEEGDLREVALGVALVPGAGLEVPFALEGDRREEALRGEDGALAGRVVQERWPVQGRVLLSCERVPAERPLLRVRIRVENLTAWEEPRAPRERAMRASCLSAHLLLAVEGGALVSLLDPPPWARAAAAACRSTRLWPVLAGEPGRRDLALAAPIILYDHPQVAPESGGDFFDATEIDELLALRTATLTEDEKRQVRATDPRAAEVLARVEGLPPELMRRLHGAARGLAGAEMVPRAPPAGDGAPGLTPGRRVRLKAPGDRRTDAQDLLYAGRTATVEKVVHDLSGEPLLAVTIDGDPAAELHRWKGRFHYYRLDEVDLLPAEDRP</sequence>